<dbReference type="AlphaFoldDB" id="A0A0N0XTI2"/>
<evidence type="ECO:0000313" key="2">
    <source>
        <dbReference type="Proteomes" id="UP000037982"/>
    </source>
</evidence>
<reference evidence="2" key="1">
    <citation type="submission" date="2015-07" db="EMBL/GenBank/DDBJ databases">
        <authorList>
            <person name="Ju K.-S."/>
            <person name="Doroghazi J.R."/>
            <person name="Metcalf W.W."/>
        </authorList>
    </citation>
    <scope>NUCLEOTIDE SEQUENCE [LARGE SCALE GENOMIC DNA]</scope>
    <source>
        <strain evidence="2">NRRL ISP-5002</strain>
    </source>
</reference>
<sequence>MSFDAEWAELKAGAAARQSTQMQLNQLAPDGGGGGTPQGDLTVDQKDLAAIGDVAFKLHQDLDKAGDHARVSSMKAASSLEKDFAIGGALDHVAERWLDQLRSVLDACAHISNHLDYTRKAHASNDAYLGTVFSKISTLDQGFDEGTQR</sequence>
<proteinExistence type="predicted"/>
<dbReference type="EMBL" id="LGKG01000149">
    <property type="protein sequence ID" value="KPC61313.1"/>
    <property type="molecule type" value="Genomic_DNA"/>
</dbReference>
<keyword evidence="2" id="KW-1185">Reference proteome</keyword>
<comment type="caution">
    <text evidence="1">The sequence shown here is derived from an EMBL/GenBank/DDBJ whole genome shotgun (WGS) entry which is preliminary data.</text>
</comment>
<dbReference type="RefSeq" id="WP_053925813.1">
    <property type="nucleotide sequence ID" value="NZ_LGKG01000149.1"/>
</dbReference>
<evidence type="ECO:0000313" key="1">
    <source>
        <dbReference type="EMBL" id="KPC61313.1"/>
    </source>
</evidence>
<gene>
    <name evidence="1" type="ORF">ADL29_24890</name>
</gene>
<evidence type="ECO:0008006" key="3">
    <source>
        <dbReference type="Google" id="ProtNLM"/>
    </source>
</evidence>
<protein>
    <recommendedName>
        <fullName evidence="3">AG1 protein</fullName>
    </recommendedName>
</protein>
<accession>A0A0N0XTI2</accession>
<dbReference type="Proteomes" id="UP000037982">
    <property type="component" value="Unassembled WGS sequence"/>
</dbReference>
<name>A0A0N0XTI2_9ACTN</name>
<organism evidence="1 2">
    <name type="scientific">Streptomyces chattanoogensis</name>
    <dbReference type="NCBI Taxonomy" id="66876"/>
    <lineage>
        <taxon>Bacteria</taxon>
        <taxon>Bacillati</taxon>
        <taxon>Actinomycetota</taxon>
        <taxon>Actinomycetes</taxon>
        <taxon>Kitasatosporales</taxon>
        <taxon>Streptomycetaceae</taxon>
        <taxon>Streptomyces</taxon>
    </lineage>
</organism>
<dbReference type="PATRIC" id="fig|66876.3.peg.5453"/>